<proteinExistence type="predicted"/>
<name>A0ACC5R6N2_9HYPH</name>
<accession>A0ACC5R6N2</accession>
<comment type="caution">
    <text evidence="1">The sequence shown here is derived from an EMBL/GenBank/DDBJ whole genome shotgun (WGS) entry which is preliminary data.</text>
</comment>
<evidence type="ECO:0000313" key="2">
    <source>
        <dbReference type="Proteomes" id="UP000616151"/>
    </source>
</evidence>
<dbReference type="Proteomes" id="UP000616151">
    <property type="component" value="Unassembled WGS sequence"/>
</dbReference>
<dbReference type="EMBL" id="JAENHL010000007">
    <property type="protein sequence ID" value="MBK1868282.1"/>
    <property type="molecule type" value="Genomic_DNA"/>
</dbReference>
<protein>
    <submittedName>
        <fullName evidence="1">Host-nuclease inhibitor Gam family protein</fullName>
    </submittedName>
</protein>
<keyword evidence="2" id="KW-1185">Reference proteome</keyword>
<sequence>MTKTKSKASNAPVPKDRNEASDFIAEIGSIDLAIVRLDADLKEELAAIKARVEARALPLVTRKSALVKGIQIYCEANRATLTDGKSKTISFAAGKASWRLRPPSVSIGKIWKLDDLVKRLLELRRRKALRHKFEINKEAILANPALIDGIDGVKVKSEGEDFIVEPFTPEGLEAAQ</sequence>
<evidence type="ECO:0000313" key="1">
    <source>
        <dbReference type="EMBL" id="MBK1868282.1"/>
    </source>
</evidence>
<organism evidence="1 2">
    <name type="scientific">Taklimakanibacter albus</name>
    <dbReference type="NCBI Taxonomy" id="2800327"/>
    <lineage>
        <taxon>Bacteria</taxon>
        <taxon>Pseudomonadati</taxon>
        <taxon>Pseudomonadota</taxon>
        <taxon>Alphaproteobacteria</taxon>
        <taxon>Hyphomicrobiales</taxon>
        <taxon>Aestuariivirgaceae</taxon>
        <taxon>Taklimakanibacter</taxon>
    </lineage>
</organism>
<gene>
    <name evidence="1" type="ORF">JHL16_18155</name>
</gene>
<reference evidence="1" key="1">
    <citation type="submission" date="2021-01" db="EMBL/GenBank/DDBJ databases">
        <authorList>
            <person name="Sun Q."/>
        </authorList>
    </citation>
    <scope>NUCLEOTIDE SEQUENCE</scope>
    <source>
        <strain evidence="1">YIM B02566</strain>
    </source>
</reference>